<dbReference type="GO" id="GO:0004222">
    <property type="term" value="F:metalloendopeptidase activity"/>
    <property type="evidence" value="ECO:0007669"/>
    <property type="project" value="TreeGrafter"/>
</dbReference>
<dbReference type="GO" id="GO:0004040">
    <property type="term" value="F:amidase activity"/>
    <property type="evidence" value="ECO:0007669"/>
    <property type="project" value="InterPro"/>
</dbReference>
<dbReference type="Gene3D" id="1.10.530.10">
    <property type="match status" value="1"/>
</dbReference>
<dbReference type="Gene3D" id="4.10.80.30">
    <property type="entry name" value="DNA polymerase, domain 6"/>
    <property type="match status" value="1"/>
</dbReference>
<dbReference type="Gene3D" id="2.70.70.10">
    <property type="entry name" value="Glucose Permease (Domain IIA)"/>
    <property type="match status" value="1"/>
</dbReference>
<dbReference type="Proteomes" id="UP000446866">
    <property type="component" value="Unassembled WGS sequence"/>
</dbReference>
<keyword evidence="3" id="KW-1185">Reference proteome</keyword>
<protein>
    <recommendedName>
        <fullName evidence="1">Mannosyl-glycoprotein endo-beta-N-acetylglucosamidase-like domain-containing protein</fullName>
    </recommendedName>
</protein>
<name>A0A845QKZ3_9FIRM</name>
<reference evidence="2 3" key="1">
    <citation type="submission" date="2018-08" db="EMBL/GenBank/DDBJ databases">
        <title>Murine metabolic-syndrome-specific gut microbial biobank.</title>
        <authorList>
            <person name="Liu C."/>
        </authorList>
    </citation>
    <scope>NUCLEOTIDE SEQUENCE [LARGE SCALE GENOMIC DNA]</scope>
    <source>
        <strain evidence="2 3">28</strain>
    </source>
</reference>
<dbReference type="AlphaFoldDB" id="A0A845QKZ3"/>
<dbReference type="PANTHER" id="PTHR21666:SF270">
    <property type="entry name" value="MUREIN HYDROLASE ACTIVATOR ENVC"/>
    <property type="match status" value="1"/>
</dbReference>
<feature type="domain" description="Mannosyl-glycoprotein endo-beta-N-acetylglucosamidase-like" evidence="1">
    <location>
        <begin position="45"/>
        <end position="202"/>
    </location>
</feature>
<evidence type="ECO:0000313" key="3">
    <source>
        <dbReference type="Proteomes" id="UP000446866"/>
    </source>
</evidence>
<dbReference type="PANTHER" id="PTHR21666">
    <property type="entry name" value="PEPTIDASE-RELATED"/>
    <property type="match status" value="1"/>
</dbReference>
<dbReference type="InterPro" id="IPR050570">
    <property type="entry name" value="Cell_wall_metabolism_enzyme"/>
</dbReference>
<dbReference type="SUPFAM" id="SSF51261">
    <property type="entry name" value="Duplicated hybrid motif"/>
    <property type="match status" value="1"/>
</dbReference>
<accession>A0A845QKZ3</accession>
<proteinExistence type="predicted"/>
<dbReference type="CDD" id="cd12797">
    <property type="entry name" value="M23_peptidase"/>
    <property type="match status" value="1"/>
</dbReference>
<comment type="caution">
    <text evidence="2">The sequence shown here is derived from an EMBL/GenBank/DDBJ whole genome shotgun (WGS) entry which is preliminary data.</text>
</comment>
<dbReference type="Pfam" id="PF01832">
    <property type="entry name" value="Glucosaminidase"/>
    <property type="match status" value="1"/>
</dbReference>
<sequence>MMDTSKKRWILSFSIGSGGILFLLLILLLVIGVAVTAESGGRRGGISMEGLPEILTEEMIMGAMDSEEKYDVPASLTLAQIILESSGSYPGGLSLLAYECHNLFGMKGIGPAGYKEYQTGEQTSGGESYVITAKFRKYHNVAESIDDHGQLLSSGHYTAYTKGCKTADEWAVAIHKAGYATAVDYSQRLIEIMTMYDLYQFDNGGGYVKGNGAATGKYVWPTVSSGIITSYFGYRDAPTAGASTYHEGIDIAAYSGAPIYAADGGTIIYAQNSGGAGGYMIKIDHGKGIQTSYMHLRSDGILVKAGQKVSRGQKIGKMGTTGVSTGDHLDFRIFINGSAKDPLNYIKKPSTK</sequence>
<organism evidence="2 3">
    <name type="scientific">Anaerotruncus colihominis</name>
    <dbReference type="NCBI Taxonomy" id="169435"/>
    <lineage>
        <taxon>Bacteria</taxon>
        <taxon>Bacillati</taxon>
        <taxon>Bacillota</taxon>
        <taxon>Clostridia</taxon>
        <taxon>Eubacteriales</taxon>
        <taxon>Oscillospiraceae</taxon>
        <taxon>Anaerotruncus</taxon>
    </lineage>
</organism>
<dbReference type="Pfam" id="PF01551">
    <property type="entry name" value="Peptidase_M23"/>
    <property type="match status" value="1"/>
</dbReference>
<dbReference type="InterPro" id="IPR011055">
    <property type="entry name" value="Dup_hybrid_motif"/>
</dbReference>
<dbReference type="SMART" id="SM00047">
    <property type="entry name" value="LYZ2"/>
    <property type="match status" value="1"/>
</dbReference>
<evidence type="ECO:0000259" key="1">
    <source>
        <dbReference type="SMART" id="SM00047"/>
    </source>
</evidence>
<dbReference type="EMBL" id="QXWK01000022">
    <property type="protein sequence ID" value="NBH62296.1"/>
    <property type="molecule type" value="Genomic_DNA"/>
</dbReference>
<evidence type="ECO:0000313" key="2">
    <source>
        <dbReference type="EMBL" id="NBH62296.1"/>
    </source>
</evidence>
<gene>
    <name evidence="2" type="ORF">D0435_11595</name>
</gene>
<dbReference type="InterPro" id="IPR016047">
    <property type="entry name" value="M23ase_b-sheet_dom"/>
</dbReference>
<dbReference type="InterPro" id="IPR002901">
    <property type="entry name" value="MGlyc_endo_b_GlcNAc-like_dom"/>
</dbReference>